<evidence type="ECO:0000313" key="3">
    <source>
        <dbReference type="Proteomes" id="UP000740883"/>
    </source>
</evidence>
<feature type="region of interest" description="Disordered" evidence="1">
    <location>
        <begin position="63"/>
        <end position="86"/>
    </location>
</feature>
<dbReference type="GO" id="GO:0003676">
    <property type="term" value="F:nucleic acid binding"/>
    <property type="evidence" value="ECO:0007669"/>
    <property type="project" value="InterPro"/>
</dbReference>
<evidence type="ECO:0000256" key="1">
    <source>
        <dbReference type="SAM" id="MobiDB-lite"/>
    </source>
</evidence>
<sequence length="110" mass="13374">MVEQVHNQVLMEFRVKQREERYRLYRQRRVAELRAECFICKTAGHWGRNCKLKKKQEEIISKQEVSNRRENSSNNVEKRSDSKRVKTVSKLKDFIIKYPEVFKESNEKIK</sequence>
<comment type="caution">
    <text evidence="2">The sequence shown here is derived from an EMBL/GenBank/DDBJ whole genome shotgun (WGS) entry which is preliminary data.</text>
</comment>
<reference evidence="2 3" key="1">
    <citation type="journal article" date="2020" name="Genome Biol. Evol.">
        <title>Comparative genomics of strictly vertically transmitted, feminizing microsporidia endosymbionts of amphipod crustaceans.</title>
        <authorList>
            <person name="Cormier A."/>
            <person name="Chebbi M.A."/>
            <person name="Giraud I."/>
            <person name="Wattier R."/>
            <person name="Teixeira M."/>
            <person name="Gilbert C."/>
            <person name="Rigaud T."/>
            <person name="Cordaux R."/>
        </authorList>
    </citation>
    <scope>NUCLEOTIDE SEQUENCE [LARGE SCALE GENOMIC DNA]</scope>
    <source>
        <strain evidence="2 3">Ou3-Ou53</strain>
    </source>
</reference>
<organism evidence="2 3">
    <name type="scientific">Nosema granulosis</name>
    <dbReference type="NCBI Taxonomy" id="83296"/>
    <lineage>
        <taxon>Eukaryota</taxon>
        <taxon>Fungi</taxon>
        <taxon>Fungi incertae sedis</taxon>
        <taxon>Microsporidia</taxon>
        <taxon>Nosematidae</taxon>
        <taxon>Nosema</taxon>
    </lineage>
</organism>
<keyword evidence="3" id="KW-1185">Reference proteome</keyword>
<dbReference type="EMBL" id="SBJO01000505">
    <property type="protein sequence ID" value="KAF9760822.1"/>
    <property type="molecule type" value="Genomic_DNA"/>
</dbReference>
<gene>
    <name evidence="2" type="ORF">NGRA_3003</name>
</gene>
<name>A0A9P6GVJ3_9MICR</name>
<dbReference type="AlphaFoldDB" id="A0A9P6GVJ3"/>
<dbReference type="Proteomes" id="UP000740883">
    <property type="component" value="Unassembled WGS sequence"/>
</dbReference>
<dbReference type="InterPro" id="IPR036875">
    <property type="entry name" value="Znf_CCHC_sf"/>
</dbReference>
<proteinExistence type="predicted"/>
<dbReference type="Gene3D" id="4.10.60.10">
    <property type="entry name" value="Zinc finger, CCHC-type"/>
    <property type="match status" value="1"/>
</dbReference>
<evidence type="ECO:0008006" key="4">
    <source>
        <dbReference type="Google" id="ProtNLM"/>
    </source>
</evidence>
<protein>
    <recommendedName>
        <fullName evidence="4">CCHC-type domain-containing protein</fullName>
    </recommendedName>
</protein>
<dbReference type="GO" id="GO:0008270">
    <property type="term" value="F:zinc ion binding"/>
    <property type="evidence" value="ECO:0007669"/>
    <property type="project" value="InterPro"/>
</dbReference>
<dbReference type="SUPFAM" id="SSF57756">
    <property type="entry name" value="Retrovirus zinc finger-like domains"/>
    <property type="match status" value="1"/>
</dbReference>
<evidence type="ECO:0000313" key="2">
    <source>
        <dbReference type="EMBL" id="KAF9760822.1"/>
    </source>
</evidence>
<accession>A0A9P6GVJ3</accession>